<keyword evidence="6" id="KW-0819">tRNA processing</keyword>
<dbReference type="GO" id="GO:0008168">
    <property type="term" value="F:methyltransferase activity"/>
    <property type="evidence" value="ECO:0007669"/>
    <property type="project" value="UniProtKB-KW"/>
</dbReference>
<comment type="catalytic activity">
    <reaction evidence="8">
        <text>4-demethyl-7-[(3S)-3-amino-3-carboxypropyl]wyosine(37) in tRNA(Phe) + S-adenosyl-L-methionine = 7-[(3S)-3-amino-3-carboxypropyl]wyosine(37) in tRNA(Phe) + S-adenosyl-L-homocysteine + H(+)</text>
        <dbReference type="Rhea" id="RHEA:36635"/>
        <dbReference type="Rhea" id="RHEA-COMP:10378"/>
        <dbReference type="Rhea" id="RHEA-COMP:10379"/>
        <dbReference type="ChEBI" id="CHEBI:15378"/>
        <dbReference type="ChEBI" id="CHEBI:57856"/>
        <dbReference type="ChEBI" id="CHEBI:59789"/>
        <dbReference type="ChEBI" id="CHEBI:73543"/>
        <dbReference type="ChEBI" id="CHEBI:73550"/>
        <dbReference type="EC" id="2.1.1.282"/>
    </reaction>
</comment>
<evidence type="ECO:0000256" key="1">
    <source>
        <dbReference type="ARBA" id="ARBA00008569"/>
    </source>
</evidence>
<organism evidence="11 12">
    <name type="scientific">Podospora aff. communis PSN243</name>
    <dbReference type="NCBI Taxonomy" id="3040156"/>
    <lineage>
        <taxon>Eukaryota</taxon>
        <taxon>Fungi</taxon>
        <taxon>Dikarya</taxon>
        <taxon>Ascomycota</taxon>
        <taxon>Pezizomycotina</taxon>
        <taxon>Sordariomycetes</taxon>
        <taxon>Sordariomycetidae</taxon>
        <taxon>Sordariales</taxon>
        <taxon>Podosporaceae</taxon>
        <taxon>Podospora</taxon>
    </lineage>
</organism>
<dbReference type="PANTHER" id="PTHR48418:SF1">
    <property type="entry name" value="TRNA WYBUTOSINE-SYNTHESIZING PROTEIN 3"/>
    <property type="match status" value="1"/>
</dbReference>
<evidence type="ECO:0000259" key="10">
    <source>
        <dbReference type="Pfam" id="PF02676"/>
    </source>
</evidence>
<dbReference type="GO" id="GO:0008033">
    <property type="term" value="P:tRNA processing"/>
    <property type="evidence" value="ECO:0007669"/>
    <property type="project" value="UniProtKB-KW"/>
</dbReference>
<evidence type="ECO:0000256" key="9">
    <source>
        <dbReference type="SAM" id="MobiDB-lite"/>
    </source>
</evidence>
<evidence type="ECO:0000256" key="3">
    <source>
        <dbReference type="ARBA" id="ARBA00022603"/>
    </source>
</evidence>
<reference evidence="11" key="2">
    <citation type="submission" date="2023-05" db="EMBL/GenBank/DDBJ databases">
        <authorList>
            <consortium name="Lawrence Berkeley National Laboratory"/>
            <person name="Steindorff A."/>
            <person name="Hensen N."/>
            <person name="Bonometti L."/>
            <person name="Westerberg I."/>
            <person name="Brannstrom I.O."/>
            <person name="Guillou S."/>
            <person name="Cros-Aarteil S."/>
            <person name="Calhoun S."/>
            <person name="Haridas S."/>
            <person name="Kuo A."/>
            <person name="Mondo S."/>
            <person name="Pangilinan J."/>
            <person name="Riley R."/>
            <person name="Labutti K."/>
            <person name="Andreopoulos B."/>
            <person name="Lipzen A."/>
            <person name="Chen C."/>
            <person name="Yanf M."/>
            <person name="Daum C."/>
            <person name="Ng V."/>
            <person name="Clum A."/>
            <person name="Ohm R."/>
            <person name="Martin F."/>
            <person name="Silar P."/>
            <person name="Natvig D."/>
            <person name="Lalanne C."/>
            <person name="Gautier V."/>
            <person name="Ament-Velasquez S.L."/>
            <person name="Kruys A."/>
            <person name="Hutchinson M.I."/>
            <person name="Powell A.J."/>
            <person name="Barry K."/>
            <person name="Miller A.N."/>
            <person name="Grigoriev I.V."/>
            <person name="Debuchy R."/>
            <person name="Gladieux P."/>
            <person name="Thoren M.H."/>
            <person name="Johannesson H."/>
        </authorList>
    </citation>
    <scope>NUCLEOTIDE SEQUENCE</scope>
    <source>
        <strain evidence="11">PSN243</strain>
    </source>
</reference>
<dbReference type="SUPFAM" id="SSF111278">
    <property type="entry name" value="SSo0622-like"/>
    <property type="match status" value="1"/>
</dbReference>
<dbReference type="InterPro" id="IPR036602">
    <property type="entry name" value="tRNA_yW-synthesising-like_sf"/>
</dbReference>
<gene>
    <name evidence="11" type="ORF">QBC34DRAFT_376900</name>
</gene>
<dbReference type="Proteomes" id="UP001321760">
    <property type="component" value="Unassembled WGS sequence"/>
</dbReference>
<feature type="compositionally biased region" description="Basic and acidic residues" evidence="9">
    <location>
        <begin position="267"/>
        <end position="291"/>
    </location>
</feature>
<evidence type="ECO:0000256" key="7">
    <source>
        <dbReference type="ARBA" id="ARBA00030554"/>
    </source>
</evidence>
<protein>
    <recommendedName>
        <fullName evidence="2">tRNA(Phe) 7-[(3-amino-3-carboxypropyl)-4-demethylwyosine(37)-N(4)]-methyltransferase</fullName>
        <ecNumber evidence="2">2.1.1.282</ecNumber>
    </recommendedName>
    <alternativeName>
        <fullName evidence="7">tRNA(Phe) 7-((3-amino-3-carboxypropyl)-4-demethylwyosine(37)-N(4))-methyltransferase</fullName>
    </alternativeName>
</protein>
<evidence type="ECO:0000256" key="5">
    <source>
        <dbReference type="ARBA" id="ARBA00022691"/>
    </source>
</evidence>
<evidence type="ECO:0000313" key="11">
    <source>
        <dbReference type="EMBL" id="KAK4452926.1"/>
    </source>
</evidence>
<dbReference type="PANTHER" id="PTHR48418">
    <property type="entry name" value="TRNA WYBUTOSINE-SYNTHESIZING PROTEIN 3"/>
    <property type="match status" value="1"/>
</dbReference>
<evidence type="ECO:0000256" key="2">
    <source>
        <dbReference type="ARBA" id="ARBA00012750"/>
    </source>
</evidence>
<proteinExistence type="inferred from homology"/>
<reference evidence="11" key="1">
    <citation type="journal article" date="2023" name="Mol. Phylogenet. Evol.">
        <title>Genome-scale phylogeny and comparative genomics of the fungal order Sordariales.</title>
        <authorList>
            <person name="Hensen N."/>
            <person name="Bonometti L."/>
            <person name="Westerberg I."/>
            <person name="Brannstrom I.O."/>
            <person name="Guillou S."/>
            <person name="Cros-Aarteil S."/>
            <person name="Calhoun S."/>
            <person name="Haridas S."/>
            <person name="Kuo A."/>
            <person name="Mondo S."/>
            <person name="Pangilinan J."/>
            <person name="Riley R."/>
            <person name="LaButti K."/>
            <person name="Andreopoulos B."/>
            <person name="Lipzen A."/>
            <person name="Chen C."/>
            <person name="Yan M."/>
            <person name="Daum C."/>
            <person name="Ng V."/>
            <person name="Clum A."/>
            <person name="Steindorff A."/>
            <person name="Ohm R.A."/>
            <person name="Martin F."/>
            <person name="Silar P."/>
            <person name="Natvig D.O."/>
            <person name="Lalanne C."/>
            <person name="Gautier V."/>
            <person name="Ament-Velasquez S.L."/>
            <person name="Kruys A."/>
            <person name="Hutchinson M.I."/>
            <person name="Powell A.J."/>
            <person name="Barry K."/>
            <person name="Miller A.N."/>
            <person name="Grigoriev I.V."/>
            <person name="Debuchy R."/>
            <person name="Gladieux P."/>
            <person name="Hiltunen Thoren M."/>
            <person name="Johannesson H."/>
        </authorList>
    </citation>
    <scope>NUCLEOTIDE SEQUENCE</scope>
    <source>
        <strain evidence="11">PSN243</strain>
    </source>
</reference>
<name>A0AAV9GYR2_9PEZI</name>
<dbReference type="GO" id="GO:0032259">
    <property type="term" value="P:methylation"/>
    <property type="evidence" value="ECO:0007669"/>
    <property type="project" value="UniProtKB-KW"/>
</dbReference>
<dbReference type="AlphaFoldDB" id="A0AAV9GYR2"/>
<keyword evidence="4" id="KW-0808">Transferase</keyword>
<keyword evidence="12" id="KW-1185">Reference proteome</keyword>
<evidence type="ECO:0000256" key="6">
    <source>
        <dbReference type="ARBA" id="ARBA00022694"/>
    </source>
</evidence>
<keyword evidence="3 11" id="KW-0489">Methyltransferase</keyword>
<feature type="domain" description="tRNA wybutosine-synthesizing protein" evidence="10">
    <location>
        <begin position="15"/>
        <end position="257"/>
    </location>
</feature>
<dbReference type="Gene3D" id="3.30.1960.10">
    <property type="entry name" value="tRNA wybutosine-synthesizing-like"/>
    <property type="match status" value="1"/>
</dbReference>
<dbReference type="EMBL" id="MU865922">
    <property type="protein sequence ID" value="KAK4452926.1"/>
    <property type="molecule type" value="Genomic_DNA"/>
</dbReference>
<dbReference type="EC" id="2.1.1.282" evidence="2"/>
<evidence type="ECO:0000313" key="12">
    <source>
        <dbReference type="Proteomes" id="UP001321760"/>
    </source>
</evidence>
<feature type="region of interest" description="Disordered" evidence="9">
    <location>
        <begin position="267"/>
        <end position="302"/>
    </location>
</feature>
<accession>A0AAV9GYR2</accession>
<comment type="caution">
    <text evidence="11">The sequence shown here is derived from an EMBL/GenBank/DDBJ whole genome shotgun (WGS) entry which is preliminary data.</text>
</comment>
<sequence length="313" mass="34297">MKTPIPTPSATFNRRKTTILAQLSVPDSEYTDASPKGFVDAGIRTLIDEINDREGLVTTSSCAGRVSVYLEGRKKGSGDVDDDGSREVVIQGSAVGGKGGGGWLFVSHDPVEEGVDGGYERLFGLGSREEGLGPRGGIAEERLIHFKFEPMILHVLTTSLQHAQLVIQAGIEAGFRETGAVSLIGRKAEEDAMPIVAVRSMGLSFESLIGLERDVEGGNQQRIPLVTSEYLQTLVRIANERFVENQKRIARFEVALKTAFSPKKKAAEWEDADARRERKREEGLRRREALKKQAPQAQEPVDLGVILQEPEVF</sequence>
<keyword evidence="5" id="KW-0949">S-adenosyl-L-methionine</keyword>
<evidence type="ECO:0000256" key="4">
    <source>
        <dbReference type="ARBA" id="ARBA00022679"/>
    </source>
</evidence>
<dbReference type="InterPro" id="IPR003827">
    <property type="entry name" value="tRNA_yW-synthesising"/>
</dbReference>
<comment type="similarity">
    <text evidence="1">Belongs to the TYW3 family.</text>
</comment>
<evidence type="ECO:0000256" key="8">
    <source>
        <dbReference type="ARBA" id="ARBA00049202"/>
    </source>
</evidence>
<dbReference type="Pfam" id="PF02676">
    <property type="entry name" value="TYW3"/>
    <property type="match status" value="1"/>
</dbReference>